<feature type="region of interest" description="Disordered" evidence="1">
    <location>
        <begin position="1"/>
        <end position="54"/>
    </location>
</feature>
<feature type="region of interest" description="Disordered" evidence="1">
    <location>
        <begin position="235"/>
        <end position="262"/>
    </location>
</feature>
<evidence type="ECO:0000313" key="2">
    <source>
        <dbReference type="EMBL" id="KAE8361315.1"/>
    </source>
</evidence>
<feature type="region of interest" description="Disordered" evidence="1">
    <location>
        <begin position="71"/>
        <end position="131"/>
    </location>
</feature>
<feature type="compositionally biased region" description="Low complexity" evidence="1">
    <location>
        <begin position="291"/>
        <end position="300"/>
    </location>
</feature>
<feature type="region of interest" description="Disordered" evidence="1">
    <location>
        <begin position="156"/>
        <end position="223"/>
    </location>
</feature>
<protein>
    <submittedName>
        <fullName evidence="2">Uncharacterized protein</fullName>
    </submittedName>
</protein>
<gene>
    <name evidence="2" type="ORF">BDV27DRAFT_133236</name>
</gene>
<feature type="compositionally biased region" description="Low complexity" evidence="1">
    <location>
        <begin position="194"/>
        <end position="204"/>
    </location>
</feature>
<proteinExistence type="predicted"/>
<keyword evidence="3" id="KW-1185">Reference proteome</keyword>
<evidence type="ECO:0000313" key="3">
    <source>
        <dbReference type="Proteomes" id="UP000326268"/>
    </source>
</evidence>
<feature type="compositionally biased region" description="Basic and acidic residues" evidence="1">
    <location>
        <begin position="338"/>
        <end position="351"/>
    </location>
</feature>
<evidence type="ECO:0000256" key="1">
    <source>
        <dbReference type="SAM" id="MobiDB-lite"/>
    </source>
</evidence>
<dbReference type="EMBL" id="ML737740">
    <property type="protein sequence ID" value="KAE8361315.1"/>
    <property type="molecule type" value="Genomic_DNA"/>
</dbReference>
<feature type="compositionally biased region" description="Low complexity" evidence="1">
    <location>
        <begin position="1"/>
        <end position="44"/>
    </location>
</feature>
<dbReference type="GeneID" id="43652487"/>
<feature type="compositionally biased region" description="Basic residues" evidence="1">
    <location>
        <begin position="352"/>
        <end position="362"/>
    </location>
</feature>
<feature type="compositionally biased region" description="Low complexity" evidence="1">
    <location>
        <begin position="71"/>
        <end position="115"/>
    </location>
</feature>
<feature type="compositionally biased region" description="Basic residues" evidence="1">
    <location>
        <begin position="159"/>
        <end position="170"/>
    </location>
</feature>
<accession>A0A5N6ZV82</accession>
<sequence>MALSPRSSVSDSSSSPSLYPSSCSSLHSPPLLSANLSSSSWSPPSRHPSTVCAQDQLESLIARHGHPTRVSLSSLEELTATSSTYNPPSSRSPSPLSETTDSLETLSLSTSISRPIPIPKPSFHTHQDDLPVTPLTGRFDKGYYFAHRDQAYNKVREKPTHHRSRPHPHPSLRPSARARMRSDSSTFYSPVVTSSMSPSARSSSPQPPRSRTQNPTKSVPAFHLSNLPRFHPAVYSAAGSQGQPPSPRQPRPSAYRTTSGSRDAMWQYQELVEGVTLSKTPSRPLSPSPSAPRLDPLRSPGPVTPLALEEASGYLISGTSNSSPFASRDAQSGPAPDLIDRLIVRETERARQGAKKGTKTRY</sequence>
<dbReference type="OrthoDB" id="5403157at2759"/>
<feature type="compositionally biased region" description="Polar residues" evidence="1">
    <location>
        <begin position="183"/>
        <end position="193"/>
    </location>
</feature>
<feature type="region of interest" description="Disordered" evidence="1">
    <location>
        <begin position="275"/>
        <end position="362"/>
    </location>
</feature>
<dbReference type="RefSeq" id="XP_031924396.1">
    <property type="nucleotide sequence ID" value="XM_032068041.1"/>
</dbReference>
<name>A0A5N6ZV82_9EURO</name>
<organism evidence="2 3">
    <name type="scientific">Aspergillus caelatus</name>
    <dbReference type="NCBI Taxonomy" id="61420"/>
    <lineage>
        <taxon>Eukaryota</taxon>
        <taxon>Fungi</taxon>
        <taxon>Dikarya</taxon>
        <taxon>Ascomycota</taxon>
        <taxon>Pezizomycotina</taxon>
        <taxon>Eurotiomycetes</taxon>
        <taxon>Eurotiomycetidae</taxon>
        <taxon>Eurotiales</taxon>
        <taxon>Aspergillaceae</taxon>
        <taxon>Aspergillus</taxon>
        <taxon>Aspergillus subgen. Circumdati</taxon>
    </lineage>
</organism>
<reference evidence="2 3" key="1">
    <citation type="submission" date="2019-04" db="EMBL/GenBank/DDBJ databases">
        <title>Friends and foes A comparative genomics studyof 23 Aspergillus species from section Flavi.</title>
        <authorList>
            <consortium name="DOE Joint Genome Institute"/>
            <person name="Kjaerbolling I."/>
            <person name="Vesth T."/>
            <person name="Frisvad J.C."/>
            <person name="Nybo J.L."/>
            <person name="Theobald S."/>
            <person name="Kildgaard S."/>
            <person name="Isbrandt T."/>
            <person name="Kuo A."/>
            <person name="Sato A."/>
            <person name="Lyhne E.K."/>
            <person name="Kogle M.E."/>
            <person name="Wiebenga A."/>
            <person name="Kun R.S."/>
            <person name="Lubbers R.J."/>
            <person name="Makela M.R."/>
            <person name="Barry K."/>
            <person name="Chovatia M."/>
            <person name="Clum A."/>
            <person name="Daum C."/>
            <person name="Haridas S."/>
            <person name="He G."/>
            <person name="LaButti K."/>
            <person name="Lipzen A."/>
            <person name="Mondo S."/>
            <person name="Riley R."/>
            <person name="Salamov A."/>
            <person name="Simmons B.A."/>
            <person name="Magnuson J.K."/>
            <person name="Henrissat B."/>
            <person name="Mortensen U.H."/>
            <person name="Larsen T.O."/>
            <person name="Devries R.P."/>
            <person name="Grigoriev I.V."/>
            <person name="Machida M."/>
            <person name="Baker S.E."/>
            <person name="Andersen M.R."/>
        </authorList>
    </citation>
    <scope>NUCLEOTIDE SEQUENCE [LARGE SCALE GENOMIC DNA]</scope>
    <source>
        <strain evidence="2 3">CBS 763.97</strain>
    </source>
</reference>
<dbReference type="AlphaFoldDB" id="A0A5N6ZV82"/>
<dbReference type="Proteomes" id="UP000326268">
    <property type="component" value="Unassembled WGS sequence"/>
</dbReference>